<feature type="compositionally biased region" description="Acidic residues" evidence="2">
    <location>
        <begin position="1014"/>
        <end position="1026"/>
    </location>
</feature>
<feature type="domain" description="RRP12 HEAT" evidence="3">
    <location>
        <begin position="354"/>
        <end position="641"/>
    </location>
</feature>
<dbReference type="SUPFAM" id="SSF48371">
    <property type="entry name" value="ARM repeat"/>
    <property type="match status" value="1"/>
</dbReference>
<evidence type="ECO:0000259" key="3">
    <source>
        <dbReference type="Pfam" id="PF08161"/>
    </source>
</evidence>
<feature type="region of interest" description="Disordered" evidence="2">
    <location>
        <begin position="1213"/>
        <end position="1241"/>
    </location>
</feature>
<feature type="compositionally biased region" description="Basic residues" evidence="2">
    <location>
        <begin position="1041"/>
        <end position="1056"/>
    </location>
</feature>
<evidence type="ECO:0000256" key="1">
    <source>
        <dbReference type="ARBA" id="ARBA00007690"/>
    </source>
</evidence>
<feature type="compositionally biased region" description="Basic residues" evidence="2">
    <location>
        <begin position="1226"/>
        <end position="1241"/>
    </location>
</feature>
<dbReference type="EMBL" id="PKMF04000127">
    <property type="protein sequence ID" value="KAK7848451.1"/>
    <property type="molecule type" value="Genomic_DNA"/>
</dbReference>
<evidence type="ECO:0000313" key="6">
    <source>
        <dbReference type="Proteomes" id="UP000237347"/>
    </source>
</evidence>
<dbReference type="AlphaFoldDB" id="A0AAW0LDR4"/>
<feature type="domain" description="RRP12 N-terminal HEAT" evidence="4">
    <location>
        <begin position="17"/>
        <end position="287"/>
    </location>
</feature>
<proteinExistence type="inferred from homology"/>
<dbReference type="InterPro" id="IPR057860">
    <property type="entry name" value="HEAT_RRP12_N"/>
</dbReference>
<dbReference type="Gene3D" id="1.25.10.10">
    <property type="entry name" value="Leucine-rich Repeat Variant"/>
    <property type="match status" value="1"/>
</dbReference>
<protein>
    <submittedName>
        <fullName evidence="5">Rrp12-like protein</fullName>
    </submittedName>
</protein>
<keyword evidence="6" id="KW-1185">Reference proteome</keyword>
<organism evidence="5 6">
    <name type="scientific">Quercus suber</name>
    <name type="common">Cork oak</name>
    <dbReference type="NCBI Taxonomy" id="58331"/>
    <lineage>
        <taxon>Eukaryota</taxon>
        <taxon>Viridiplantae</taxon>
        <taxon>Streptophyta</taxon>
        <taxon>Embryophyta</taxon>
        <taxon>Tracheophyta</taxon>
        <taxon>Spermatophyta</taxon>
        <taxon>Magnoliopsida</taxon>
        <taxon>eudicotyledons</taxon>
        <taxon>Gunneridae</taxon>
        <taxon>Pentapetalae</taxon>
        <taxon>rosids</taxon>
        <taxon>fabids</taxon>
        <taxon>Fagales</taxon>
        <taxon>Fagaceae</taxon>
        <taxon>Quercus</taxon>
    </lineage>
</organism>
<dbReference type="PANTHER" id="PTHR48445">
    <property type="entry name" value="OS02G0782100 PROTEIN"/>
    <property type="match status" value="1"/>
</dbReference>
<comment type="caution">
    <text evidence="5">The sequence shown here is derived from an EMBL/GenBank/DDBJ whole genome shotgun (WGS) entry which is preliminary data.</text>
</comment>
<dbReference type="InterPro" id="IPR011989">
    <property type="entry name" value="ARM-like"/>
</dbReference>
<evidence type="ECO:0000259" key="4">
    <source>
        <dbReference type="Pfam" id="PF25772"/>
    </source>
</evidence>
<feature type="compositionally biased region" description="Basic and acidic residues" evidence="2">
    <location>
        <begin position="1161"/>
        <end position="1170"/>
    </location>
</feature>
<evidence type="ECO:0000256" key="2">
    <source>
        <dbReference type="SAM" id="MobiDB-lite"/>
    </source>
</evidence>
<sequence>MEGIEMEDPTLFLESLTIANYNEDLCNWILSRFGRSLKEDHQHLCAVIGDISQTLKDQSLPSTPAAYFAAACSSLDRLTSADPIAEPPVHVIQPLLIILHLVLPRISAAVLNKERQFLSQLLFRLLRSSPSSPAATTFGLKCVSHWFVVGDNALAWSEASQLYGVLLGFVIDERPKVRRQSHLCLRDVLSRFQETSLLGPASEGITKIFERSLLLAGGSNVNSNEGHKGAQEVLFVLDALKECLPYMSLKCTTSILKHFKSLLELNQPVVSRRITDSLYSLCLVPALDVSPDALLDLLSSIALSVSTIETSVDAMTFAARLLDVGMIKVYSLDRQTCVAKLPAVFNALKDILASEHEEAVYAAMGAFKSLINACIDESLIKQGVDQILMNAHNDSRRTGPTIIEKVCAIIESLLDYHYTAVWDVAFRVVSTMFDKLGHYSSYFLRGLHECLGSAIGALGPETFLGLVPLNLEAKKLSEANDWLFPILKQYIVGARLSFFTESILGIVGMMKQKSQKLELQGQVSSSMRANGLVYSLWSLLPSFCNYPLDTTENFKDLEKALCSALQEEPDTRGIVCSSLQILIQQNKRIMEQKNEMPDLEEGTARQRAVSHYTPQVAADNLNALRSSAREFLNVLSGVFLQSTKDDGGSLQKLLRVTQQAAKPENSRNSNSMRIDGVSNEDSLSLLRARLFDLAVSLLPGLSTKEIDLLFVPIKPALQDVDGLIQKKAYKVLSVILMKRNEYLSSKHKEMHNLMTEVLPSCHFSAKRHRLDCLYFIIVHVCKDGSEQMRRDIIMSFLTEIILALKEVNKKTRNRAYEILVEIGHACGDEEKGGNRENLYQFFNMVAGGLAGETPHMVSAAIRGLARLAYEFSDLVSSAWNVLPSAFLLLKRKNREINKANLGLLKVLVTKSEAEGLHTHLRSMVEGVVKWQDNTKIHFKAKVKLLLEILIKKCGLEAVKAVMPEEHMKLLTNIRKIKERNEKKLRANSEARSQLSKATTSRLSRWNHTKIFSDFGDEETEGSDAEYMDGRTMTSQQSKAPSQRKSKAASLRSKRRAGVSLPEHLLDQLEDEPLDLLDRQKTLSALRSKHLKRKADSDEPELDPEGRLIIREEEEPEKTPSETDYDPKSEADSHLSANSSKGNQKRRKTSDSGWAYTGSEYSSKKAGGDLKKKGKLEPYAYWPLDRKMMSRRPEHRAAARKGMASVVKMTKKLEGKSVSSALSTRGLKIKKSQKKGSKKKSR</sequence>
<dbReference type="Pfam" id="PF08161">
    <property type="entry name" value="RRP12_HEAT"/>
    <property type="match status" value="1"/>
</dbReference>
<dbReference type="InterPro" id="IPR012978">
    <property type="entry name" value="HEAT_RRP12"/>
</dbReference>
<feature type="compositionally biased region" description="Basic and acidic residues" evidence="2">
    <location>
        <begin position="1103"/>
        <end position="1132"/>
    </location>
</feature>
<feature type="region of interest" description="Disordered" evidence="2">
    <location>
        <begin position="1088"/>
        <end position="1176"/>
    </location>
</feature>
<dbReference type="InterPro" id="IPR016024">
    <property type="entry name" value="ARM-type_fold"/>
</dbReference>
<name>A0AAW0LDR4_QUESU</name>
<dbReference type="Proteomes" id="UP000237347">
    <property type="component" value="Unassembled WGS sequence"/>
</dbReference>
<feature type="compositionally biased region" description="Polar residues" evidence="2">
    <location>
        <begin position="1031"/>
        <end position="1040"/>
    </location>
</feature>
<reference evidence="5 6" key="1">
    <citation type="journal article" date="2018" name="Sci. Data">
        <title>The draft genome sequence of cork oak.</title>
        <authorList>
            <person name="Ramos A.M."/>
            <person name="Usie A."/>
            <person name="Barbosa P."/>
            <person name="Barros P.M."/>
            <person name="Capote T."/>
            <person name="Chaves I."/>
            <person name="Simoes F."/>
            <person name="Abreu I."/>
            <person name="Carrasquinho I."/>
            <person name="Faro C."/>
            <person name="Guimaraes J.B."/>
            <person name="Mendonca D."/>
            <person name="Nobrega F."/>
            <person name="Rodrigues L."/>
            <person name="Saibo N.J.M."/>
            <person name="Varela M.C."/>
            <person name="Egas C."/>
            <person name="Matos J."/>
            <person name="Miguel C.M."/>
            <person name="Oliveira M.M."/>
            <person name="Ricardo C.P."/>
            <person name="Goncalves S."/>
        </authorList>
    </citation>
    <scope>NUCLEOTIDE SEQUENCE [LARGE SCALE GENOMIC DNA]</scope>
    <source>
        <strain evidence="6">cv. HL8</strain>
    </source>
</reference>
<comment type="similarity">
    <text evidence="1">Belongs to the RRP12 family.</text>
</comment>
<evidence type="ECO:0000313" key="5">
    <source>
        <dbReference type="EMBL" id="KAK7848451.1"/>
    </source>
</evidence>
<accession>A0AAW0LDR4</accession>
<feature type="region of interest" description="Disordered" evidence="2">
    <location>
        <begin position="1013"/>
        <end position="1058"/>
    </location>
</feature>
<dbReference type="Pfam" id="PF25772">
    <property type="entry name" value="HEAT_RRP12_N"/>
    <property type="match status" value="1"/>
</dbReference>
<gene>
    <name evidence="5" type="primary">RRP12_1</name>
    <name evidence="5" type="ORF">CFP56_004991</name>
</gene>
<dbReference type="PANTHER" id="PTHR48445:SF1">
    <property type="entry name" value="OS02G0782100 PROTEIN"/>
    <property type="match status" value="1"/>
</dbReference>